<feature type="transmembrane region" description="Helical" evidence="2">
    <location>
        <begin position="38"/>
        <end position="57"/>
    </location>
</feature>
<feature type="transmembrane region" description="Helical" evidence="2">
    <location>
        <begin position="12"/>
        <end position="32"/>
    </location>
</feature>
<dbReference type="Proteomes" id="UP000249700">
    <property type="component" value="Unassembled WGS sequence"/>
</dbReference>
<feature type="transmembrane region" description="Helical" evidence="2">
    <location>
        <begin position="88"/>
        <end position="112"/>
    </location>
</feature>
<dbReference type="OrthoDB" id="6182707at2"/>
<sequence>MLLSNSLPQLWLIYGLLSLVVLVTGHLGIRFLPRLPRWVITGLVAGIIWMPASYALTTLDQAEAHSGIAPAVVVAAVAVLQGKGGAMAGASLLLVVGAALGALLGLGVWRLLRRPPAPKARAAEKPEASSHERQEPVIG</sequence>
<dbReference type="AlphaFoldDB" id="A0A328XZG2"/>
<name>A0A328XZG2_9GAMM</name>
<keyword evidence="2" id="KW-0812">Transmembrane</keyword>
<accession>A0A328XZG2</accession>
<comment type="caution">
    <text evidence="3">The sequence shown here is derived from an EMBL/GenBank/DDBJ whole genome shotgun (WGS) entry which is preliminary data.</text>
</comment>
<proteinExistence type="predicted"/>
<organism evidence="3 4">
    <name type="scientific">Onishia taeanensis</name>
    <dbReference type="NCBI Taxonomy" id="284577"/>
    <lineage>
        <taxon>Bacteria</taxon>
        <taxon>Pseudomonadati</taxon>
        <taxon>Pseudomonadota</taxon>
        <taxon>Gammaproteobacteria</taxon>
        <taxon>Oceanospirillales</taxon>
        <taxon>Halomonadaceae</taxon>
        <taxon>Onishia</taxon>
    </lineage>
</organism>
<evidence type="ECO:0000256" key="1">
    <source>
        <dbReference type="SAM" id="MobiDB-lite"/>
    </source>
</evidence>
<keyword evidence="2" id="KW-1133">Transmembrane helix</keyword>
<feature type="compositionally biased region" description="Basic and acidic residues" evidence="1">
    <location>
        <begin position="121"/>
        <end position="139"/>
    </location>
</feature>
<gene>
    <name evidence="3" type="ORF">BCL93_101528</name>
</gene>
<reference evidence="3 4" key="1">
    <citation type="submission" date="2018-06" db="EMBL/GenBank/DDBJ databases">
        <title>Comparative analysis of microorganisms from saline springs in Andes Mountain Range, Colombia.</title>
        <authorList>
            <person name="Rubin E."/>
        </authorList>
    </citation>
    <scope>NUCLEOTIDE SEQUENCE [LARGE SCALE GENOMIC DNA]</scope>
    <source>
        <strain evidence="3 4">USBA-857</strain>
    </source>
</reference>
<evidence type="ECO:0000313" key="4">
    <source>
        <dbReference type="Proteomes" id="UP000249700"/>
    </source>
</evidence>
<evidence type="ECO:0000313" key="3">
    <source>
        <dbReference type="EMBL" id="RAR64702.1"/>
    </source>
</evidence>
<evidence type="ECO:0000256" key="2">
    <source>
        <dbReference type="SAM" id="Phobius"/>
    </source>
</evidence>
<keyword evidence="2" id="KW-0472">Membrane</keyword>
<dbReference type="EMBL" id="QLSX01000001">
    <property type="protein sequence ID" value="RAR64702.1"/>
    <property type="molecule type" value="Genomic_DNA"/>
</dbReference>
<protein>
    <submittedName>
        <fullName evidence="3">Uncharacterized protein</fullName>
    </submittedName>
</protein>
<feature type="region of interest" description="Disordered" evidence="1">
    <location>
        <begin position="120"/>
        <end position="139"/>
    </location>
</feature>